<dbReference type="PROSITE" id="PS50878">
    <property type="entry name" value="RT_POL"/>
    <property type="match status" value="1"/>
</dbReference>
<reference evidence="4" key="1">
    <citation type="submission" date="2020-12" db="EMBL/GenBank/DDBJ databases">
        <authorList>
            <person name="Wen Z.T."/>
        </authorList>
    </citation>
    <scope>NUCLEOTIDE SEQUENCE [LARGE SCALE GENOMIC DNA]</scope>
    <source>
        <strain evidence="4">27-3</strain>
    </source>
</reference>
<keyword evidence="1" id="KW-0227">DNA damage</keyword>
<dbReference type="InterPro" id="IPR000477">
    <property type="entry name" value="RT_dom"/>
</dbReference>
<sequence>MTNSEARKFFLKAESYFSVKLPPYFNLNETLKESAKLIGNSDINSISYSQKNIKKSNKNTSKLDVEYIKDASDVNLRIMANKDAKYAWRPFQLIHPILYVDLVNTITKVENWQTIVDRFSEFQSDNRINCISIPVESTGEKPDQAEQILNWWKNLEQAQIALSLDYEYCIHTDITDCYPSIYTHTIPWVLHDKNWAKENRKEGIGNIIDRKLQSMQNGQTNGIPQGSSLMDFIAEMVLGYADTQLIKLANKKGLGKDYKILRYRDDYRIFSNQLNTAESLMKILSEVLLDLNLKINSKKTFLCNDIIIDGVKPDKIYWTTQSANFFNYTAQISIDTKGDKDLEVSSNLNNIERKRHYKINLQKHLLQIKILGDKFPNCGQLNKALTDFYKYRISKLDAKENQLEDIPQLISILTSIMLKNPRSIELCVIILAKLFNFLDKSQINPTIDSILRKFSYLPNTDFMEIWLQRISILSSPEKQYKSILCQKVSNSENISLWNSRWLKPNKRPNENLIIDKEKLSELTLDTDIADVDSFINTFES</sequence>
<gene>
    <name evidence="3" type="ORF">IGS65_000845</name>
</gene>
<name>A0AAX1K634_STRMG</name>
<dbReference type="Proteomes" id="UP000595884">
    <property type="component" value="Chromosome"/>
</dbReference>
<proteinExistence type="predicted"/>
<dbReference type="Pfam" id="PF00078">
    <property type="entry name" value="RVT_1"/>
    <property type="match status" value="1"/>
</dbReference>
<dbReference type="CDD" id="cd01646">
    <property type="entry name" value="RT_Bac_retron_I"/>
    <property type="match status" value="1"/>
</dbReference>
<organism evidence="3 4">
    <name type="scientific">Streptococcus mutans</name>
    <dbReference type="NCBI Taxonomy" id="1309"/>
    <lineage>
        <taxon>Bacteria</taxon>
        <taxon>Bacillati</taxon>
        <taxon>Bacillota</taxon>
        <taxon>Bacilli</taxon>
        <taxon>Lactobacillales</taxon>
        <taxon>Streptococcaceae</taxon>
        <taxon>Streptococcus</taxon>
    </lineage>
</organism>
<evidence type="ECO:0000256" key="1">
    <source>
        <dbReference type="ARBA" id="ARBA00022763"/>
    </source>
</evidence>
<keyword evidence="3" id="KW-0808">Transferase</keyword>
<evidence type="ECO:0000313" key="4">
    <source>
        <dbReference type="Proteomes" id="UP000595884"/>
    </source>
</evidence>
<protein>
    <submittedName>
        <fullName evidence="3">RNA-directed DNA polymerase</fullName>
    </submittedName>
</protein>
<dbReference type="AlphaFoldDB" id="A0AAX1K634"/>
<dbReference type="EMBL" id="CP066294">
    <property type="protein sequence ID" value="QQL48180.1"/>
    <property type="molecule type" value="Genomic_DNA"/>
</dbReference>
<evidence type="ECO:0000313" key="3">
    <source>
        <dbReference type="EMBL" id="QQL48180.1"/>
    </source>
</evidence>
<dbReference type="RefSeq" id="WP_192072447.1">
    <property type="nucleotide sequence ID" value="NZ_CP066294.2"/>
</dbReference>
<dbReference type="SUPFAM" id="SSF56672">
    <property type="entry name" value="DNA/RNA polymerases"/>
    <property type="match status" value="1"/>
</dbReference>
<keyword evidence="3" id="KW-0548">Nucleotidyltransferase</keyword>
<dbReference type="GO" id="GO:0006974">
    <property type="term" value="P:DNA damage response"/>
    <property type="evidence" value="ECO:0007669"/>
    <property type="project" value="UniProtKB-KW"/>
</dbReference>
<dbReference type="GO" id="GO:0003964">
    <property type="term" value="F:RNA-directed DNA polymerase activity"/>
    <property type="evidence" value="ECO:0007669"/>
    <property type="project" value="UniProtKB-KW"/>
</dbReference>
<keyword evidence="3" id="KW-0695">RNA-directed DNA polymerase</keyword>
<accession>A0AAX1K634</accession>
<dbReference type="InterPro" id="IPR043502">
    <property type="entry name" value="DNA/RNA_pol_sf"/>
</dbReference>
<feature type="domain" description="Reverse transcriptase" evidence="2">
    <location>
        <begin position="1"/>
        <end position="330"/>
    </location>
</feature>
<evidence type="ECO:0000259" key="2">
    <source>
        <dbReference type="PROSITE" id="PS50878"/>
    </source>
</evidence>